<sequence>MSARCAVLIGLCVAHAARAFFVGAAAGGAASSSRLQSASGVRAPFRGLTMHGAPPISSPFDAGQTGTKEKGSQKLVGPLPLTLANVEAVLDEMRPYLLADGGNVAVREIEGPNVYLELEGACGSCPSSSMTMKMGLERGLREKIPEITNVVQVPSEGGESLSADAVEAVLEEVRPFLQMAGGSIELKSLSTSGIAPTATLLMLGEGAALTSVKVEIQQRLKRKLPALVNVMWE</sequence>
<evidence type="ECO:0000256" key="2">
    <source>
        <dbReference type="SAM" id="MobiDB-lite"/>
    </source>
</evidence>
<dbReference type="OMA" id="GHNLARP"/>
<evidence type="ECO:0000259" key="4">
    <source>
        <dbReference type="Pfam" id="PF01106"/>
    </source>
</evidence>
<organism evidence="5 6">
    <name type="scientific">Diacronema lutheri</name>
    <name type="common">Unicellular marine alga</name>
    <name type="synonym">Monochrysis lutheri</name>
    <dbReference type="NCBI Taxonomy" id="2081491"/>
    <lineage>
        <taxon>Eukaryota</taxon>
        <taxon>Haptista</taxon>
        <taxon>Haptophyta</taxon>
        <taxon>Pavlovophyceae</taxon>
        <taxon>Pavlovales</taxon>
        <taxon>Pavlovaceae</taxon>
        <taxon>Diacronema</taxon>
    </lineage>
</organism>
<feature type="chain" id="PRO_5035326584" description="NIF system FeS cluster assembly NifU C-terminal domain-containing protein" evidence="3">
    <location>
        <begin position="20"/>
        <end position="233"/>
    </location>
</feature>
<dbReference type="GO" id="GO:0051536">
    <property type="term" value="F:iron-sulfur cluster binding"/>
    <property type="evidence" value="ECO:0007669"/>
    <property type="project" value="InterPro"/>
</dbReference>
<dbReference type="InterPro" id="IPR001075">
    <property type="entry name" value="NIF_FeS_clus_asmbl_NifU_C"/>
</dbReference>
<accession>A0A8J6C604</accession>
<dbReference type="EMBL" id="JAGTXO010000049">
    <property type="protein sequence ID" value="KAG8458615.1"/>
    <property type="molecule type" value="Genomic_DNA"/>
</dbReference>
<proteinExistence type="inferred from homology"/>
<dbReference type="Gene3D" id="3.30.300.130">
    <property type="entry name" value="Fe-S cluster assembly (FSCA)"/>
    <property type="match status" value="2"/>
</dbReference>
<dbReference type="FunFam" id="3.30.300.130:FF:000003">
    <property type="entry name" value="NifU-like protein 3, chloroplastic"/>
    <property type="match status" value="1"/>
</dbReference>
<dbReference type="OrthoDB" id="565552at2759"/>
<reference evidence="5" key="1">
    <citation type="submission" date="2021-05" db="EMBL/GenBank/DDBJ databases">
        <title>The genome of the haptophyte Pavlova lutheri (Diacronema luteri, Pavlovales) - a model for lipid biosynthesis in eukaryotic algae.</title>
        <authorList>
            <person name="Hulatt C.J."/>
            <person name="Posewitz M.C."/>
        </authorList>
    </citation>
    <scope>NUCLEOTIDE SEQUENCE</scope>
    <source>
        <strain evidence="5">NIVA-4/92</strain>
    </source>
</reference>
<feature type="domain" description="NIF system FeS cluster assembly NifU C-terminal" evidence="4">
    <location>
        <begin position="86"/>
        <end position="151"/>
    </location>
</feature>
<evidence type="ECO:0000313" key="6">
    <source>
        <dbReference type="Proteomes" id="UP000751190"/>
    </source>
</evidence>
<dbReference type="GO" id="GO:0016226">
    <property type="term" value="P:iron-sulfur cluster assembly"/>
    <property type="evidence" value="ECO:0007669"/>
    <property type="project" value="InterPro"/>
</dbReference>
<dbReference type="InterPro" id="IPR034904">
    <property type="entry name" value="FSCA_dom_sf"/>
</dbReference>
<evidence type="ECO:0000256" key="1">
    <source>
        <dbReference type="ARBA" id="ARBA00006420"/>
    </source>
</evidence>
<keyword evidence="3" id="KW-0732">Signal</keyword>
<feature type="signal peptide" evidence="3">
    <location>
        <begin position="1"/>
        <end position="19"/>
    </location>
</feature>
<evidence type="ECO:0000313" key="5">
    <source>
        <dbReference type="EMBL" id="KAG8458615.1"/>
    </source>
</evidence>
<comment type="caution">
    <text evidence="5">The sequence shown here is derived from an EMBL/GenBank/DDBJ whole genome shotgun (WGS) entry which is preliminary data.</text>
</comment>
<dbReference type="GO" id="GO:0005198">
    <property type="term" value="F:structural molecule activity"/>
    <property type="evidence" value="ECO:0007669"/>
    <property type="project" value="UniProtKB-ARBA"/>
</dbReference>
<dbReference type="AlphaFoldDB" id="A0A8J6C604"/>
<feature type="domain" description="NIF system FeS cluster assembly NifU C-terminal" evidence="4">
    <location>
        <begin position="166"/>
        <end position="230"/>
    </location>
</feature>
<dbReference type="PANTHER" id="PTHR11178:SF25">
    <property type="entry name" value="NIFU-LIKE PROTEIN 3, CHLOROPLASTIC"/>
    <property type="match status" value="1"/>
</dbReference>
<protein>
    <recommendedName>
        <fullName evidence="4">NIF system FeS cluster assembly NifU C-terminal domain-containing protein</fullName>
    </recommendedName>
</protein>
<dbReference type="GO" id="GO:0005506">
    <property type="term" value="F:iron ion binding"/>
    <property type="evidence" value="ECO:0007669"/>
    <property type="project" value="InterPro"/>
</dbReference>
<name>A0A8J6C604_DIALT</name>
<dbReference type="Proteomes" id="UP000751190">
    <property type="component" value="Unassembled WGS sequence"/>
</dbReference>
<dbReference type="GO" id="GO:0005739">
    <property type="term" value="C:mitochondrion"/>
    <property type="evidence" value="ECO:0007669"/>
    <property type="project" value="TreeGrafter"/>
</dbReference>
<feature type="region of interest" description="Disordered" evidence="2">
    <location>
        <begin position="52"/>
        <end position="74"/>
    </location>
</feature>
<dbReference type="GO" id="GO:0009536">
    <property type="term" value="C:plastid"/>
    <property type="evidence" value="ECO:0007669"/>
    <property type="project" value="UniProtKB-ARBA"/>
</dbReference>
<dbReference type="SUPFAM" id="SSF117916">
    <property type="entry name" value="Fe-S cluster assembly (FSCA) domain-like"/>
    <property type="match status" value="2"/>
</dbReference>
<gene>
    <name evidence="5" type="ORF">KFE25_008412</name>
</gene>
<evidence type="ECO:0000256" key="3">
    <source>
        <dbReference type="SAM" id="SignalP"/>
    </source>
</evidence>
<keyword evidence="6" id="KW-1185">Reference proteome</keyword>
<dbReference type="Pfam" id="PF01106">
    <property type="entry name" value="NifU"/>
    <property type="match status" value="2"/>
</dbReference>
<dbReference type="PANTHER" id="PTHR11178">
    <property type="entry name" value="IRON-SULFUR CLUSTER SCAFFOLD PROTEIN NFU-RELATED"/>
    <property type="match status" value="1"/>
</dbReference>
<comment type="similarity">
    <text evidence="1">Belongs to the NifU family.</text>
</comment>